<evidence type="ECO:0000256" key="1">
    <source>
        <dbReference type="SAM" id="MobiDB-lite"/>
    </source>
</evidence>
<evidence type="ECO:0000313" key="3">
    <source>
        <dbReference type="Proteomes" id="UP000324222"/>
    </source>
</evidence>
<dbReference type="AlphaFoldDB" id="A0A5B7ITV6"/>
<keyword evidence="3" id="KW-1185">Reference proteome</keyword>
<proteinExistence type="predicted"/>
<evidence type="ECO:0000313" key="2">
    <source>
        <dbReference type="EMBL" id="MPC83614.1"/>
    </source>
</evidence>
<dbReference type="EMBL" id="VSRR010062937">
    <property type="protein sequence ID" value="MPC83614.1"/>
    <property type="molecule type" value="Genomic_DNA"/>
</dbReference>
<name>A0A5B7ITV6_PORTR</name>
<accession>A0A5B7ITV6</accession>
<protein>
    <submittedName>
        <fullName evidence="2">Uncharacterized protein</fullName>
    </submittedName>
</protein>
<comment type="caution">
    <text evidence="2">The sequence shown here is derived from an EMBL/GenBank/DDBJ whole genome shotgun (WGS) entry which is preliminary data.</text>
</comment>
<sequence>MLQGTREGGRERGCWYHCTTHALQVKLVTLRKLLMHSQLSLAVKRKETKEEEEEEEEEEEDKEKKRRRRTQTRTVIRRR</sequence>
<feature type="compositionally biased region" description="Basic residues" evidence="1">
    <location>
        <begin position="64"/>
        <end position="79"/>
    </location>
</feature>
<organism evidence="2 3">
    <name type="scientific">Portunus trituberculatus</name>
    <name type="common">Swimming crab</name>
    <name type="synonym">Neptunus trituberculatus</name>
    <dbReference type="NCBI Taxonomy" id="210409"/>
    <lineage>
        <taxon>Eukaryota</taxon>
        <taxon>Metazoa</taxon>
        <taxon>Ecdysozoa</taxon>
        <taxon>Arthropoda</taxon>
        <taxon>Crustacea</taxon>
        <taxon>Multicrustacea</taxon>
        <taxon>Malacostraca</taxon>
        <taxon>Eumalacostraca</taxon>
        <taxon>Eucarida</taxon>
        <taxon>Decapoda</taxon>
        <taxon>Pleocyemata</taxon>
        <taxon>Brachyura</taxon>
        <taxon>Eubrachyura</taxon>
        <taxon>Portunoidea</taxon>
        <taxon>Portunidae</taxon>
        <taxon>Portuninae</taxon>
        <taxon>Portunus</taxon>
    </lineage>
</organism>
<reference evidence="2 3" key="1">
    <citation type="submission" date="2019-05" db="EMBL/GenBank/DDBJ databases">
        <title>Another draft genome of Portunus trituberculatus and its Hox gene families provides insights of decapod evolution.</title>
        <authorList>
            <person name="Jeong J.-H."/>
            <person name="Song I."/>
            <person name="Kim S."/>
            <person name="Choi T."/>
            <person name="Kim D."/>
            <person name="Ryu S."/>
            <person name="Kim W."/>
        </authorList>
    </citation>
    <scope>NUCLEOTIDE SEQUENCE [LARGE SCALE GENOMIC DNA]</scope>
    <source>
        <tissue evidence="2">Muscle</tissue>
    </source>
</reference>
<feature type="compositionally biased region" description="Acidic residues" evidence="1">
    <location>
        <begin position="50"/>
        <end position="61"/>
    </location>
</feature>
<dbReference type="Proteomes" id="UP000324222">
    <property type="component" value="Unassembled WGS sequence"/>
</dbReference>
<gene>
    <name evidence="2" type="ORF">E2C01_078328</name>
</gene>
<feature type="region of interest" description="Disordered" evidence="1">
    <location>
        <begin position="39"/>
        <end position="79"/>
    </location>
</feature>